<dbReference type="AlphaFoldDB" id="A0A1X9MN17"/>
<reference evidence="2 3" key="1">
    <citation type="submission" date="2017-04" db="EMBL/GenBank/DDBJ databases">
        <title>Bacillus krulwichiae AM31D Genome sequencing and assembly.</title>
        <authorList>
            <person name="Krulwich T.A."/>
            <person name="Anastor L."/>
            <person name="Ehrlich R."/>
            <person name="Ehrlich G.D."/>
            <person name="Janto B."/>
        </authorList>
    </citation>
    <scope>NUCLEOTIDE SEQUENCE [LARGE SCALE GENOMIC DNA]</scope>
    <source>
        <strain evidence="2 3">AM31D</strain>
    </source>
</reference>
<dbReference type="KEGG" id="bkw:BkAM31D_24170"/>
<keyword evidence="1" id="KW-1133">Transmembrane helix</keyword>
<sequence length="205" mass="24457">MNHKQKQMLLFGSIFLVSVYKKTWKGIPTYYKSLSYVSFINAMYYYLFKRHLIWEFNPGGMDWRVVRLVHIFLITPLLVLLFLSNFPKEFKKQVKYVSKWVFASTIVDWLLLKSNMLIFKNGWNTLWSGLIYLQMYLFSYLFLKRPFLVSGLSVISVVFYMGSFRLPLSKRLYKGPILLLFKKTKLHWVDRLKKGVCDCFAHLIA</sequence>
<keyword evidence="1" id="KW-0472">Membrane</keyword>
<dbReference type="EMBL" id="CP020814">
    <property type="protein sequence ID" value="ARK32702.1"/>
    <property type="molecule type" value="Genomic_DNA"/>
</dbReference>
<protein>
    <submittedName>
        <fullName evidence="2">Uncharacterized protein</fullName>
    </submittedName>
</protein>
<feature type="transmembrane region" description="Helical" evidence="1">
    <location>
        <begin position="149"/>
        <end position="168"/>
    </location>
</feature>
<feature type="transmembrane region" description="Helical" evidence="1">
    <location>
        <begin position="68"/>
        <end position="84"/>
    </location>
</feature>
<dbReference type="STRING" id="199441.BkAM31D_24170"/>
<evidence type="ECO:0000313" key="3">
    <source>
        <dbReference type="Proteomes" id="UP000193006"/>
    </source>
</evidence>
<dbReference type="Proteomes" id="UP000193006">
    <property type="component" value="Chromosome"/>
</dbReference>
<dbReference type="RefSeq" id="WP_066154776.1">
    <property type="nucleotide sequence ID" value="NZ_CP020814.1"/>
</dbReference>
<name>A0A1X9MN17_9BACI</name>
<keyword evidence="3" id="KW-1185">Reference proteome</keyword>
<proteinExistence type="predicted"/>
<keyword evidence="1" id="KW-0812">Transmembrane</keyword>
<organism evidence="2 3">
    <name type="scientific">Halalkalibacter krulwichiae</name>
    <dbReference type="NCBI Taxonomy" id="199441"/>
    <lineage>
        <taxon>Bacteria</taxon>
        <taxon>Bacillati</taxon>
        <taxon>Bacillota</taxon>
        <taxon>Bacilli</taxon>
        <taxon>Bacillales</taxon>
        <taxon>Bacillaceae</taxon>
        <taxon>Halalkalibacter</taxon>
    </lineage>
</organism>
<evidence type="ECO:0000256" key="1">
    <source>
        <dbReference type="SAM" id="Phobius"/>
    </source>
</evidence>
<evidence type="ECO:0000313" key="2">
    <source>
        <dbReference type="EMBL" id="ARK32702.1"/>
    </source>
</evidence>
<feature type="transmembrane region" description="Helical" evidence="1">
    <location>
        <begin position="124"/>
        <end position="143"/>
    </location>
</feature>
<feature type="transmembrane region" description="Helical" evidence="1">
    <location>
        <begin position="31"/>
        <end position="48"/>
    </location>
</feature>
<gene>
    <name evidence="2" type="ORF">BkAM31D_24170</name>
</gene>
<accession>A0A1X9MN17</accession>